<evidence type="ECO:0000313" key="1">
    <source>
        <dbReference type="EMBL" id="TRX93267.1"/>
    </source>
</evidence>
<protein>
    <submittedName>
        <fullName evidence="1">Uncharacterized protein</fullName>
    </submittedName>
</protein>
<dbReference type="OrthoDB" id="192702at2759"/>
<accession>A0A553HZ84</accession>
<dbReference type="AlphaFoldDB" id="A0A553HZ84"/>
<evidence type="ECO:0000313" key="2">
    <source>
        <dbReference type="Proteomes" id="UP000319160"/>
    </source>
</evidence>
<dbReference type="Proteomes" id="UP000319160">
    <property type="component" value="Unassembled WGS sequence"/>
</dbReference>
<organism evidence="1 2">
    <name type="scientific">Xylaria flabelliformis</name>
    <dbReference type="NCBI Taxonomy" id="2512241"/>
    <lineage>
        <taxon>Eukaryota</taxon>
        <taxon>Fungi</taxon>
        <taxon>Dikarya</taxon>
        <taxon>Ascomycota</taxon>
        <taxon>Pezizomycotina</taxon>
        <taxon>Sordariomycetes</taxon>
        <taxon>Xylariomycetidae</taxon>
        <taxon>Xylariales</taxon>
        <taxon>Xylariaceae</taxon>
        <taxon>Xylaria</taxon>
    </lineage>
</organism>
<keyword evidence="2" id="KW-1185">Reference proteome</keyword>
<comment type="caution">
    <text evidence="1">The sequence shown here is derived from an EMBL/GenBank/DDBJ whole genome shotgun (WGS) entry which is preliminary data.</text>
</comment>
<dbReference type="InterPro" id="IPR021276">
    <property type="entry name" value="DUF2855"/>
</dbReference>
<dbReference type="STRING" id="2512241.A0A553HZ84"/>
<reference evidence="2" key="1">
    <citation type="submission" date="2019-06" db="EMBL/GenBank/DDBJ databases">
        <title>Draft genome sequence of the griseofulvin-producing fungus Xylaria cubensis strain G536.</title>
        <authorList>
            <person name="Mead M.E."/>
            <person name="Raja H.A."/>
            <person name="Steenwyk J.L."/>
            <person name="Knowles S.L."/>
            <person name="Oberlies N.H."/>
            <person name="Rokas A."/>
        </authorList>
    </citation>
    <scope>NUCLEOTIDE SEQUENCE [LARGE SCALE GENOMIC DNA]</scope>
    <source>
        <strain evidence="2">G536</strain>
    </source>
</reference>
<sequence>MADEIPTVQILDKKNYFQQALVPFPDALPYPPLGPSSLRLRTSVLSLTVNNFTYAALGSLRNWWDVHPLPAGTPAPYNDSARYGRISAWGYAEVLESTVPSIPRGSHLWGYVPLGTLAQDLAVRLHDALPDQVFVTDAYRQHVMPIYNRYFVYAPSSDRRDAIARKEDAVAHDAILRIMHATAFLMADFAFSSSASRVVAPSPGPADADDDANNAWTAKDADLSGATVLVFAPGSKAAVIFASLLARRKGEAEGRPRRIVGVSSEASRAFVQRTGVYDDVLLTSAVDPVAAVAAAAAAKADSGSGSRRRVVVFDFGGRAGVGPRWAAKLAETHPANELLFVGVGSEVLDPSVVSQVAASLRQTPPYPATRASVDDMRRRVMKNLGEEWYWAEEGRSWEQFRDRGIEGLGVSWGEGMQDVIKGWDRLARGEVLPSEGLVYKL</sequence>
<proteinExistence type="predicted"/>
<dbReference type="EMBL" id="VFLP01000030">
    <property type="protein sequence ID" value="TRX93267.1"/>
    <property type="molecule type" value="Genomic_DNA"/>
</dbReference>
<name>A0A553HZ84_9PEZI</name>
<dbReference type="Pfam" id="PF11017">
    <property type="entry name" value="DUF2855"/>
    <property type="match status" value="1"/>
</dbReference>
<gene>
    <name evidence="1" type="ORF">FHL15_005846</name>
</gene>